<dbReference type="InterPro" id="IPR000070">
    <property type="entry name" value="Pectinesterase_cat"/>
</dbReference>
<dbReference type="Gene3D" id="2.160.20.10">
    <property type="entry name" value="Single-stranded right-handed beta-helix, Pectin lyase-like"/>
    <property type="match status" value="1"/>
</dbReference>
<gene>
    <name evidence="13" type="ORF">C1H46_019289</name>
</gene>
<dbReference type="Pfam" id="PF04043">
    <property type="entry name" value="PMEI"/>
    <property type="match status" value="1"/>
</dbReference>
<dbReference type="InterPro" id="IPR006501">
    <property type="entry name" value="Pectinesterase_inhib_dom"/>
</dbReference>
<comment type="similarity">
    <text evidence="3">In the N-terminal section; belongs to the PMEI family.</text>
</comment>
<dbReference type="SUPFAM" id="SSF101148">
    <property type="entry name" value="Plant invertase/pectin methylesterase inhibitor"/>
    <property type="match status" value="1"/>
</dbReference>
<dbReference type="GO" id="GO:0042545">
    <property type="term" value="P:cell wall modification"/>
    <property type="evidence" value="ECO:0007669"/>
    <property type="project" value="InterPro"/>
</dbReference>
<dbReference type="EC" id="3.1.1.11" evidence="5"/>
<proteinExistence type="inferred from homology"/>
<sequence>MAMLFFLLIVLMASLLFLSLLSLTLFLSLSSAHHHHHHPHRLLTSPQPHIQQACKATRFPDACQASLTNLVTEPNTTPLQTIQFAVQLSGDGVKTAQGMVMIILESSPASQNRTTAANNCLDILANSQYRISLARPTVSHVRDGFWERLEHGGPDPGFRGGVPSGLTANVTVCKEEWCNYRTVQEAVNAAPDNAGNKRFVIGIKGGVYEETVRVALEKRNVMLLGDGIGKTIITGSLNVGQPGISTYNTATVGVLGDGFMASGLTIQNTAGPDARQAVEFRSDSDLSVIENCEFIGNQDTLYAQGNRQFYKSCTIHGNVDFIFGKSASIFQDCTILVRPRQLLPEKGEDNVVTAHGRTDPALATGFVFRNCSINGTEEYMRLYRSKPQVHKNYLGRPWKEYSRTVFINCSMEALITPQGWMPWSGDFALTTLYFGEFGNSGAGCDLSQRWNWTSKIPSQHVNTYSVQNFIQGDEWMST</sequence>
<evidence type="ECO:0000256" key="10">
    <source>
        <dbReference type="ARBA" id="ARBA00023316"/>
    </source>
</evidence>
<dbReference type="Pfam" id="PF01095">
    <property type="entry name" value="Pectinesterase"/>
    <property type="match status" value="1"/>
</dbReference>
<feature type="domain" description="Pectinesterase inhibitor" evidence="12">
    <location>
        <begin position="50"/>
        <end position="136"/>
    </location>
</feature>
<comment type="subcellular location">
    <subcellularLocation>
        <location evidence="1">Secreted</location>
        <location evidence="1">Cell wall</location>
    </subcellularLocation>
</comment>
<dbReference type="InterPro" id="IPR011050">
    <property type="entry name" value="Pectin_lyase_fold/virulence"/>
</dbReference>
<evidence type="ECO:0000313" key="14">
    <source>
        <dbReference type="Proteomes" id="UP000315295"/>
    </source>
</evidence>
<evidence type="ECO:0000256" key="9">
    <source>
        <dbReference type="ARBA" id="ARBA00023085"/>
    </source>
</evidence>
<evidence type="ECO:0000259" key="12">
    <source>
        <dbReference type="Pfam" id="PF04043"/>
    </source>
</evidence>
<feature type="domain" description="Pectinesterase catalytic" evidence="11">
    <location>
        <begin position="169"/>
        <end position="473"/>
    </location>
</feature>
<keyword evidence="7" id="KW-0964">Secreted</keyword>
<reference evidence="13 14" key="1">
    <citation type="journal article" date="2019" name="G3 (Bethesda)">
        <title>Sequencing of a Wild Apple (Malus baccata) Genome Unravels the Differences Between Cultivated and Wild Apple Species Regarding Disease Resistance and Cold Tolerance.</title>
        <authorList>
            <person name="Chen X."/>
        </authorList>
    </citation>
    <scope>NUCLEOTIDE SEQUENCE [LARGE SCALE GENOMIC DNA]</scope>
    <source>
        <strain evidence="14">cv. Shandingzi</strain>
        <tissue evidence="13">Leaves</tissue>
    </source>
</reference>
<dbReference type="AlphaFoldDB" id="A0A540M8K4"/>
<dbReference type="PANTHER" id="PTHR31707">
    <property type="entry name" value="PECTINESTERASE"/>
    <property type="match status" value="1"/>
</dbReference>
<comment type="pathway">
    <text evidence="2">Glycan metabolism; pectin degradation; 2-dehydro-3-deoxy-D-gluconate from pectin: step 1/5.</text>
</comment>
<dbReference type="GO" id="GO:0030599">
    <property type="term" value="F:pectinesterase activity"/>
    <property type="evidence" value="ECO:0007669"/>
    <property type="project" value="UniProtKB-EC"/>
</dbReference>
<keyword evidence="9" id="KW-0063">Aspartyl esterase</keyword>
<keyword evidence="14" id="KW-1185">Reference proteome</keyword>
<evidence type="ECO:0000256" key="4">
    <source>
        <dbReference type="ARBA" id="ARBA00007786"/>
    </source>
</evidence>
<dbReference type="InterPro" id="IPR012334">
    <property type="entry name" value="Pectin_lyas_fold"/>
</dbReference>
<evidence type="ECO:0000256" key="2">
    <source>
        <dbReference type="ARBA" id="ARBA00005184"/>
    </source>
</evidence>
<evidence type="ECO:0000256" key="7">
    <source>
        <dbReference type="ARBA" id="ARBA00022525"/>
    </source>
</evidence>
<comment type="similarity">
    <text evidence="4">In the C-terminal section; belongs to the pectinesterase family.</text>
</comment>
<keyword evidence="6" id="KW-0134">Cell wall</keyword>
<dbReference type="GO" id="GO:0045490">
    <property type="term" value="P:pectin catabolic process"/>
    <property type="evidence" value="ECO:0007669"/>
    <property type="project" value="UniProtKB-UniPathway"/>
</dbReference>
<keyword evidence="10" id="KW-0961">Cell wall biogenesis/degradation</keyword>
<comment type="caution">
    <text evidence="13">The sequence shown here is derived from an EMBL/GenBank/DDBJ whole genome shotgun (WGS) entry which is preliminary data.</text>
</comment>
<evidence type="ECO:0000256" key="3">
    <source>
        <dbReference type="ARBA" id="ARBA00006027"/>
    </source>
</evidence>
<dbReference type="EMBL" id="VIEB01000326">
    <property type="protein sequence ID" value="TQD95083.1"/>
    <property type="molecule type" value="Genomic_DNA"/>
</dbReference>
<keyword evidence="8" id="KW-0378">Hydrolase</keyword>
<protein>
    <recommendedName>
        <fullName evidence="5">pectinesterase</fullName>
        <ecNumber evidence="5">3.1.1.11</ecNumber>
    </recommendedName>
</protein>
<accession>A0A540M8K4</accession>
<name>A0A540M8K4_MALBA</name>
<evidence type="ECO:0000256" key="5">
    <source>
        <dbReference type="ARBA" id="ARBA00013229"/>
    </source>
</evidence>
<evidence type="ECO:0000256" key="8">
    <source>
        <dbReference type="ARBA" id="ARBA00022801"/>
    </source>
</evidence>
<dbReference type="Proteomes" id="UP000315295">
    <property type="component" value="Unassembled WGS sequence"/>
</dbReference>
<evidence type="ECO:0000259" key="11">
    <source>
        <dbReference type="Pfam" id="PF01095"/>
    </source>
</evidence>
<evidence type="ECO:0000256" key="1">
    <source>
        <dbReference type="ARBA" id="ARBA00004191"/>
    </source>
</evidence>
<dbReference type="GO" id="GO:0004857">
    <property type="term" value="F:enzyme inhibitor activity"/>
    <property type="evidence" value="ECO:0007669"/>
    <property type="project" value="InterPro"/>
</dbReference>
<dbReference type="UniPathway" id="UPA00545">
    <property type="reaction ID" value="UER00823"/>
</dbReference>
<dbReference type="SUPFAM" id="SSF51126">
    <property type="entry name" value="Pectin lyase-like"/>
    <property type="match status" value="1"/>
</dbReference>
<dbReference type="InterPro" id="IPR035513">
    <property type="entry name" value="Invertase/methylesterase_inhib"/>
</dbReference>
<dbReference type="FunFam" id="2.160.20.10:FF:000029">
    <property type="entry name" value="Pectinesterase 4"/>
    <property type="match status" value="1"/>
</dbReference>
<organism evidence="13 14">
    <name type="scientific">Malus baccata</name>
    <name type="common">Siberian crab apple</name>
    <name type="synonym">Pyrus baccata</name>
    <dbReference type="NCBI Taxonomy" id="106549"/>
    <lineage>
        <taxon>Eukaryota</taxon>
        <taxon>Viridiplantae</taxon>
        <taxon>Streptophyta</taxon>
        <taxon>Embryophyta</taxon>
        <taxon>Tracheophyta</taxon>
        <taxon>Spermatophyta</taxon>
        <taxon>Magnoliopsida</taxon>
        <taxon>eudicotyledons</taxon>
        <taxon>Gunneridae</taxon>
        <taxon>Pentapetalae</taxon>
        <taxon>rosids</taxon>
        <taxon>fabids</taxon>
        <taxon>Rosales</taxon>
        <taxon>Rosaceae</taxon>
        <taxon>Amygdaloideae</taxon>
        <taxon>Maleae</taxon>
        <taxon>Malus</taxon>
    </lineage>
</organism>
<dbReference type="STRING" id="106549.A0A540M8K4"/>
<evidence type="ECO:0000256" key="6">
    <source>
        <dbReference type="ARBA" id="ARBA00022512"/>
    </source>
</evidence>
<evidence type="ECO:0000313" key="13">
    <source>
        <dbReference type="EMBL" id="TQD95083.1"/>
    </source>
</evidence>